<dbReference type="Proteomes" id="UP000652761">
    <property type="component" value="Unassembled WGS sequence"/>
</dbReference>
<dbReference type="PANTHER" id="PTHR31286">
    <property type="entry name" value="GLYCINE-RICH CELL WALL STRUCTURAL PROTEIN 1.8-LIKE"/>
    <property type="match status" value="1"/>
</dbReference>
<protein>
    <recommendedName>
        <fullName evidence="4">DUF4283 domain-containing protein</fullName>
    </recommendedName>
</protein>
<evidence type="ECO:0000313" key="3">
    <source>
        <dbReference type="Proteomes" id="UP000652761"/>
    </source>
</evidence>
<gene>
    <name evidence="2" type="ORF">Taro_054982</name>
</gene>
<accession>A0A843XSU2</accession>
<reference evidence="2" key="1">
    <citation type="submission" date="2017-07" db="EMBL/GenBank/DDBJ databases">
        <title>Taro Niue Genome Assembly and Annotation.</title>
        <authorList>
            <person name="Atibalentja N."/>
            <person name="Keating K."/>
            <person name="Fields C.J."/>
        </authorList>
    </citation>
    <scope>NUCLEOTIDE SEQUENCE</scope>
    <source>
        <strain evidence="2">Niue_2</strain>
        <tissue evidence="2">Leaf</tissue>
    </source>
</reference>
<evidence type="ECO:0000313" key="2">
    <source>
        <dbReference type="EMBL" id="MQM21935.1"/>
    </source>
</evidence>
<dbReference type="PANTHER" id="PTHR31286:SF165">
    <property type="entry name" value="DUF4283 DOMAIN-CONTAINING PROTEIN"/>
    <property type="match status" value="1"/>
</dbReference>
<keyword evidence="3" id="KW-1185">Reference proteome</keyword>
<dbReference type="Pfam" id="PF03004">
    <property type="entry name" value="Transposase_24"/>
    <property type="match status" value="1"/>
</dbReference>
<feature type="region of interest" description="Disordered" evidence="1">
    <location>
        <begin position="519"/>
        <end position="540"/>
    </location>
</feature>
<dbReference type="OrthoDB" id="692019at2759"/>
<comment type="caution">
    <text evidence="2">The sequence shown here is derived from an EMBL/GenBank/DDBJ whole genome shotgun (WGS) entry which is preliminary data.</text>
</comment>
<name>A0A843XSU2_COLES</name>
<sequence length="609" mass="67375">MEKESLCNLPVWVRFPSLPLRWWTVRGLSKLASLLGRPLHMDSLTAKRKRLHFARVCVLVDVDSAFPSEVSIMNADGSWDSVIVEYEWKPVLCKECNSFGHGGGECTSVIQAPRKEWRPKHSQQRGKGILPSAHEEQVITVNAFAALEDDAEEQNRNVESMHDLEGTPANVIFSMQSKASALQENKHSSNVEGVVEGVVENLSILSSPQIRSTYGGGEVALNKQLNSINATPPNTGKETILELDSRTSKVAGDQSNYSKEASILMGSAEASKNATYDLIIFLQNHLPSVQNLATILKDFGNASGLHLNLRKSKVYVGAVRQDLGMPKDSTVSDFILNGQWNLPHPTTSDMLTLWPQIAAINFCNNNVDEIRCLGLAAAQVLLFSSGVFVVGYDIIDYGLCSHDYHCSSSRPLAIIYNLCRYGLFVQAKPIGRIKQKWFHCAGTRSVADISEEQKGSPDLDRSDLFIKRHTRKDGKPTNEAAKHVIEKLKSLKSAQPLSDDSTPHQVAARNDTYTQVLCPDRPGHVSGVGTGPTPTSMWGNESKEALRSENRLLMQRMTELETSMAEKFAKMESMIRGSQVCMTISCLSEHCFSLHKYVEKESTKQRGEA</sequence>
<organism evidence="2 3">
    <name type="scientific">Colocasia esculenta</name>
    <name type="common">Wild taro</name>
    <name type="synonym">Arum esculentum</name>
    <dbReference type="NCBI Taxonomy" id="4460"/>
    <lineage>
        <taxon>Eukaryota</taxon>
        <taxon>Viridiplantae</taxon>
        <taxon>Streptophyta</taxon>
        <taxon>Embryophyta</taxon>
        <taxon>Tracheophyta</taxon>
        <taxon>Spermatophyta</taxon>
        <taxon>Magnoliopsida</taxon>
        <taxon>Liliopsida</taxon>
        <taxon>Araceae</taxon>
        <taxon>Aroideae</taxon>
        <taxon>Colocasieae</taxon>
        <taxon>Colocasia</taxon>
    </lineage>
</organism>
<dbReference type="InterPro" id="IPR040256">
    <property type="entry name" value="At4g02000-like"/>
</dbReference>
<evidence type="ECO:0000256" key="1">
    <source>
        <dbReference type="SAM" id="MobiDB-lite"/>
    </source>
</evidence>
<proteinExistence type="predicted"/>
<evidence type="ECO:0008006" key="4">
    <source>
        <dbReference type="Google" id="ProtNLM"/>
    </source>
</evidence>
<dbReference type="InterPro" id="IPR004252">
    <property type="entry name" value="Probable_transposase_24"/>
</dbReference>
<dbReference type="EMBL" id="NMUH01011818">
    <property type="protein sequence ID" value="MQM21935.1"/>
    <property type="molecule type" value="Genomic_DNA"/>
</dbReference>
<dbReference type="AlphaFoldDB" id="A0A843XSU2"/>